<comment type="caution">
    <text evidence="3">The sequence shown here is derived from an EMBL/GenBank/DDBJ whole genome shotgun (WGS) entry which is preliminary data.</text>
</comment>
<organism evidence="3 4">
    <name type="scientific">Moheibacter lacus</name>
    <dbReference type="NCBI Taxonomy" id="2745851"/>
    <lineage>
        <taxon>Bacteria</taxon>
        <taxon>Pseudomonadati</taxon>
        <taxon>Bacteroidota</taxon>
        <taxon>Flavobacteriia</taxon>
        <taxon>Flavobacteriales</taxon>
        <taxon>Weeksellaceae</taxon>
        <taxon>Moheibacter</taxon>
    </lineage>
</organism>
<feature type="domain" description="DUF7033" evidence="2">
    <location>
        <begin position="85"/>
        <end position="163"/>
    </location>
</feature>
<feature type="coiled-coil region" evidence="1">
    <location>
        <begin position="360"/>
        <end position="387"/>
    </location>
</feature>
<evidence type="ECO:0000313" key="3">
    <source>
        <dbReference type="EMBL" id="MBA5628734.1"/>
    </source>
</evidence>
<protein>
    <submittedName>
        <fullName evidence="3">Polysaccharide deacetylase family protein</fullName>
    </submittedName>
</protein>
<dbReference type="EMBL" id="JACDZE010000001">
    <property type="protein sequence ID" value="MBA5628734.1"/>
    <property type="molecule type" value="Genomic_DNA"/>
</dbReference>
<dbReference type="Proteomes" id="UP000552241">
    <property type="component" value="Unassembled WGS sequence"/>
</dbReference>
<reference evidence="3 4" key="1">
    <citation type="submission" date="2020-07" db="EMBL/GenBank/DDBJ databases">
        <title>Moheibacter lacus sp. nov., a member of the family Flavobacteriaceae isolated from freshwater lake sediment.</title>
        <authorList>
            <person name="Liu Y."/>
        </authorList>
    </citation>
    <scope>NUCLEOTIDE SEQUENCE [LARGE SCALE GENOMIC DNA]</scope>
    <source>
        <strain evidence="3 4">BDHS18</strain>
    </source>
</reference>
<proteinExistence type="predicted"/>
<dbReference type="Gene3D" id="3.20.20.370">
    <property type="entry name" value="Glycoside hydrolase/deacetylase"/>
    <property type="match status" value="1"/>
</dbReference>
<gene>
    <name evidence="3" type="ORF">HU137_02995</name>
</gene>
<dbReference type="CDD" id="cd10931">
    <property type="entry name" value="CE4_u7"/>
    <property type="match status" value="1"/>
</dbReference>
<sequence length="413" mass="49159">MKNIILIYTEQLSPRIEYVFDFIFSEFSGLEFELTIDLEEFKNSNRPKINFSRNLILDVIQLIPDKFLFENTISETIKFEELNEIGKIFFALSRYEEYWPQEKDQHGRISGKGKVYKTPFVDSWILGFQEKLKSKYPQLEFKNREFGITMTCDVDQVWQYKHKGFKRTYGAFLRDFVKLNFKEFAKRKKIISGKEKDPFDTFEVIKKWMDSFILRNDKNVKMIFFWLMADYGAFDKNNPVSNLAFQEKIKEIAAWSESGVHPSYASNSNPEKLEVEIKRLEKILGKKIRKSRQHYIKLSFPETYQNLIQKGIQEDYSMGYADETGFRAGTCTPFYWYDVSKEEKTDLKIFPFCAMDVTMRNYMKLSIDEAIQEIQRLKSEIQKVNGNFCVLFHNSNLKEDWEGWEKVIESLFE</sequence>
<dbReference type="InterPro" id="IPR054297">
    <property type="entry name" value="DUF7033"/>
</dbReference>
<dbReference type="RefSeq" id="WP_182042322.1">
    <property type="nucleotide sequence ID" value="NZ_JACDZE010000001.1"/>
</dbReference>
<dbReference type="AlphaFoldDB" id="A0A838ZK32"/>
<keyword evidence="4" id="KW-1185">Reference proteome</keyword>
<evidence type="ECO:0000259" key="2">
    <source>
        <dbReference type="Pfam" id="PF23019"/>
    </source>
</evidence>
<dbReference type="Pfam" id="PF23019">
    <property type="entry name" value="DUF7033"/>
    <property type="match status" value="1"/>
</dbReference>
<name>A0A838ZK32_9FLAO</name>
<keyword evidence="1" id="KW-0175">Coiled coil</keyword>
<evidence type="ECO:0000256" key="1">
    <source>
        <dbReference type="SAM" id="Coils"/>
    </source>
</evidence>
<accession>A0A838ZK32</accession>
<evidence type="ECO:0000313" key="4">
    <source>
        <dbReference type="Proteomes" id="UP000552241"/>
    </source>
</evidence>